<feature type="region of interest" description="Disordered" evidence="7">
    <location>
        <begin position="50"/>
        <end position="77"/>
    </location>
</feature>
<keyword evidence="3" id="KW-0805">Transcription regulation</keyword>
<dbReference type="CDD" id="cd00067">
    <property type="entry name" value="GAL4"/>
    <property type="match status" value="1"/>
</dbReference>
<evidence type="ECO:0000256" key="6">
    <source>
        <dbReference type="ARBA" id="ARBA00023242"/>
    </source>
</evidence>
<proteinExistence type="predicted"/>
<dbReference type="GeneID" id="64978299"/>
<dbReference type="GO" id="GO:0003677">
    <property type="term" value="F:DNA binding"/>
    <property type="evidence" value="ECO:0007669"/>
    <property type="project" value="UniProtKB-KW"/>
</dbReference>
<evidence type="ECO:0000259" key="8">
    <source>
        <dbReference type="PROSITE" id="PS50048"/>
    </source>
</evidence>
<dbReference type="InterPro" id="IPR007219">
    <property type="entry name" value="XnlR_reg_dom"/>
</dbReference>
<dbReference type="OrthoDB" id="1924787at2759"/>
<keyword evidence="2" id="KW-0479">Metal-binding</keyword>
<dbReference type="Proteomes" id="UP000654913">
    <property type="component" value="Chromosome 6"/>
</dbReference>
<dbReference type="GO" id="GO:0006351">
    <property type="term" value="P:DNA-templated transcription"/>
    <property type="evidence" value="ECO:0007669"/>
    <property type="project" value="InterPro"/>
</dbReference>
<dbReference type="CDD" id="cd12148">
    <property type="entry name" value="fungal_TF_MHR"/>
    <property type="match status" value="1"/>
</dbReference>
<dbReference type="SMART" id="SM00066">
    <property type="entry name" value="GAL4"/>
    <property type="match status" value="1"/>
</dbReference>
<keyword evidence="6" id="KW-0539">Nucleus</keyword>
<evidence type="ECO:0000256" key="4">
    <source>
        <dbReference type="ARBA" id="ARBA00023125"/>
    </source>
</evidence>
<dbReference type="PANTHER" id="PTHR47338">
    <property type="entry name" value="ZN(II)2CYS6 TRANSCRIPTION FACTOR (EUROFUNG)-RELATED"/>
    <property type="match status" value="1"/>
</dbReference>
<dbReference type="GO" id="GO:0000981">
    <property type="term" value="F:DNA-binding transcription factor activity, RNA polymerase II-specific"/>
    <property type="evidence" value="ECO:0007669"/>
    <property type="project" value="InterPro"/>
</dbReference>
<dbReference type="InterPro" id="IPR001138">
    <property type="entry name" value="Zn2Cys6_DnaBD"/>
</dbReference>
<dbReference type="AlphaFoldDB" id="A0A7R8ARN3"/>
<feature type="compositionally biased region" description="Pro residues" evidence="7">
    <location>
        <begin position="52"/>
        <end position="65"/>
    </location>
</feature>
<dbReference type="SUPFAM" id="SSF57701">
    <property type="entry name" value="Zn2/Cys6 DNA-binding domain"/>
    <property type="match status" value="1"/>
</dbReference>
<reference evidence="9" key="2">
    <citation type="submission" date="2021-02" db="EMBL/GenBank/DDBJ databases">
        <title>Aspergillus puulaauensis MK2 genome sequence.</title>
        <authorList>
            <person name="Futagami T."/>
            <person name="Mori K."/>
            <person name="Kadooka C."/>
            <person name="Tanaka T."/>
        </authorList>
    </citation>
    <scope>NUCLEOTIDE SEQUENCE</scope>
    <source>
        <strain evidence="9">MK2</strain>
    </source>
</reference>
<dbReference type="InterPro" id="IPR036864">
    <property type="entry name" value="Zn2-C6_fun-type_DNA-bd_sf"/>
</dbReference>
<dbReference type="PROSITE" id="PS50048">
    <property type="entry name" value="ZN2_CY6_FUNGAL_2"/>
    <property type="match status" value="1"/>
</dbReference>
<keyword evidence="10" id="KW-1185">Reference proteome</keyword>
<evidence type="ECO:0000256" key="2">
    <source>
        <dbReference type="ARBA" id="ARBA00022723"/>
    </source>
</evidence>
<dbReference type="KEGG" id="apuu:APUU_61350S"/>
<keyword evidence="5" id="KW-0804">Transcription</keyword>
<dbReference type="PANTHER" id="PTHR47338:SF16">
    <property type="entry name" value="TRANSCRIPTION FACTOR, PUTATIVE (AFU_ORTHOLOGUE AFUA_2G09360)-RELATED"/>
    <property type="match status" value="1"/>
</dbReference>
<sequence>MRPVTACDACRTNKRKCRLDSNDTICTRCRELNLSCSLRGWTVRSPYTVPTVPTPRLAPHPPTSPETPTSSNQESPSVELQKELVTLYFLVVHDTHHSIFHRPTVEQQITDGEFPDILLCSVMALGAPFSDNPLFAGIDRRRRGDKYTERARNLLDLADISVTTIQASILLATVCFCDSQTESEALYYSIAIRLALILDLPNRECDNQVERQVNLRIWWSLYMIDIWSSMGLNLPRQLDFVERYPLPTNEEVFLSLQRGVVTPENMECPGLCSEMAILARKWARIHLFNKAAVNSFIDSQSVSVTVDSFARELQAWSDSLPSYLQETPANLERYCSLGLGNAFAALHLGYHYYNEVLFYQFLAHKPSQERVDSISWYRSQCEEHALAFCNLLYRCRSTKQLQFQCLYVMVGHMLVVTSTVYIHMLVSSDNEAKIKLARQRLGQNFQILTEMQTYWVSLDVFLSRLQVFHNACIRSIDEPFRMDQWMLSFLLEHGTAVMERPLDAGSPDTLRNWFLQTF</sequence>
<dbReference type="Pfam" id="PF04082">
    <property type="entry name" value="Fungal_trans"/>
    <property type="match status" value="1"/>
</dbReference>
<dbReference type="Pfam" id="PF00172">
    <property type="entry name" value="Zn_clus"/>
    <property type="match status" value="1"/>
</dbReference>
<dbReference type="GO" id="GO:0005634">
    <property type="term" value="C:nucleus"/>
    <property type="evidence" value="ECO:0007669"/>
    <property type="project" value="UniProtKB-SubCell"/>
</dbReference>
<evidence type="ECO:0000256" key="1">
    <source>
        <dbReference type="ARBA" id="ARBA00004123"/>
    </source>
</evidence>
<reference evidence="9" key="1">
    <citation type="submission" date="2021-01" db="EMBL/GenBank/DDBJ databases">
        <authorList>
            <consortium name="Aspergillus puulaauensis MK2 genome sequencing consortium"/>
            <person name="Kazuki M."/>
            <person name="Futagami T."/>
        </authorList>
    </citation>
    <scope>NUCLEOTIDE SEQUENCE</scope>
    <source>
        <strain evidence="9">MK2</strain>
    </source>
</reference>
<feature type="compositionally biased region" description="Low complexity" evidence="7">
    <location>
        <begin position="66"/>
        <end position="77"/>
    </location>
</feature>
<dbReference type="RefSeq" id="XP_041560488.1">
    <property type="nucleotide sequence ID" value="XM_041694683.1"/>
</dbReference>
<evidence type="ECO:0000313" key="9">
    <source>
        <dbReference type="EMBL" id="BCS28302.1"/>
    </source>
</evidence>
<dbReference type="PROSITE" id="PS00463">
    <property type="entry name" value="ZN2_CY6_FUNGAL_1"/>
    <property type="match status" value="1"/>
</dbReference>
<dbReference type="SMART" id="SM00906">
    <property type="entry name" value="Fungal_trans"/>
    <property type="match status" value="1"/>
</dbReference>
<name>A0A7R8ARN3_9EURO</name>
<dbReference type="Gene3D" id="4.10.240.10">
    <property type="entry name" value="Zn(2)-C6 fungal-type DNA-binding domain"/>
    <property type="match status" value="1"/>
</dbReference>
<evidence type="ECO:0000256" key="5">
    <source>
        <dbReference type="ARBA" id="ARBA00023163"/>
    </source>
</evidence>
<evidence type="ECO:0000313" key="10">
    <source>
        <dbReference type="Proteomes" id="UP000654913"/>
    </source>
</evidence>
<keyword evidence="4" id="KW-0238">DNA-binding</keyword>
<evidence type="ECO:0000256" key="3">
    <source>
        <dbReference type="ARBA" id="ARBA00023015"/>
    </source>
</evidence>
<comment type="subcellular location">
    <subcellularLocation>
        <location evidence="1">Nucleus</location>
    </subcellularLocation>
</comment>
<organism evidence="9 10">
    <name type="scientific">Aspergillus puulaauensis</name>
    <dbReference type="NCBI Taxonomy" id="1220207"/>
    <lineage>
        <taxon>Eukaryota</taxon>
        <taxon>Fungi</taxon>
        <taxon>Dikarya</taxon>
        <taxon>Ascomycota</taxon>
        <taxon>Pezizomycotina</taxon>
        <taxon>Eurotiomycetes</taxon>
        <taxon>Eurotiomycetidae</taxon>
        <taxon>Eurotiales</taxon>
        <taxon>Aspergillaceae</taxon>
        <taxon>Aspergillus</taxon>
    </lineage>
</organism>
<protein>
    <recommendedName>
        <fullName evidence="8">Zn(2)-C6 fungal-type domain-containing protein</fullName>
    </recommendedName>
</protein>
<gene>
    <name evidence="9" type="ORF">APUU_61350S</name>
</gene>
<accession>A0A7R8ARN3</accession>
<feature type="domain" description="Zn(2)-C6 fungal-type" evidence="8">
    <location>
        <begin position="6"/>
        <end position="38"/>
    </location>
</feature>
<dbReference type="GO" id="GO:0008270">
    <property type="term" value="F:zinc ion binding"/>
    <property type="evidence" value="ECO:0007669"/>
    <property type="project" value="InterPro"/>
</dbReference>
<dbReference type="InterPro" id="IPR050815">
    <property type="entry name" value="TF_fung"/>
</dbReference>
<evidence type="ECO:0000256" key="7">
    <source>
        <dbReference type="SAM" id="MobiDB-lite"/>
    </source>
</evidence>
<dbReference type="EMBL" id="AP024448">
    <property type="protein sequence ID" value="BCS28302.1"/>
    <property type="molecule type" value="Genomic_DNA"/>
</dbReference>